<name>A0A9D4GA17_DREPO</name>
<dbReference type="Proteomes" id="UP000828390">
    <property type="component" value="Unassembled WGS sequence"/>
</dbReference>
<keyword evidence="2" id="KW-1185">Reference proteome</keyword>
<organism evidence="1 2">
    <name type="scientific">Dreissena polymorpha</name>
    <name type="common">Zebra mussel</name>
    <name type="synonym">Mytilus polymorpha</name>
    <dbReference type="NCBI Taxonomy" id="45954"/>
    <lineage>
        <taxon>Eukaryota</taxon>
        <taxon>Metazoa</taxon>
        <taxon>Spiralia</taxon>
        <taxon>Lophotrochozoa</taxon>
        <taxon>Mollusca</taxon>
        <taxon>Bivalvia</taxon>
        <taxon>Autobranchia</taxon>
        <taxon>Heteroconchia</taxon>
        <taxon>Euheterodonta</taxon>
        <taxon>Imparidentia</taxon>
        <taxon>Neoheterodontei</taxon>
        <taxon>Myida</taxon>
        <taxon>Dreissenoidea</taxon>
        <taxon>Dreissenidae</taxon>
        <taxon>Dreissena</taxon>
    </lineage>
</organism>
<accession>A0A9D4GA17</accession>
<reference evidence="1" key="2">
    <citation type="submission" date="2020-11" db="EMBL/GenBank/DDBJ databases">
        <authorList>
            <person name="McCartney M.A."/>
            <person name="Auch B."/>
            <person name="Kono T."/>
            <person name="Mallez S."/>
            <person name="Becker A."/>
            <person name="Gohl D.M."/>
            <person name="Silverstein K.A.T."/>
            <person name="Koren S."/>
            <person name="Bechman K.B."/>
            <person name="Herman A."/>
            <person name="Abrahante J.E."/>
            <person name="Garbe J."/>
        </authorList>
    </citation>
    <scope>NUCLEOTIDE SEQUENCE</scope>
    <source>
        <strain evidence="1">Duluth1</strain>
        <tissue evidence="1">Whole animal</tissue>
    </source>
</reference>
<gene>
    <name evidence="1" type="ORF">DPMN_141609</name>
</gene>
<dbReference type="EMBL" id="JAIWYP010000006">
    <property type="protein sequence ID" value="KAH3813158.1"/>
    <property type="molecule type" value="Genomic_DNA"/>
</dbReference>
<evidence type="ECO:0000313" key="2">
    <source>
        <dbReference type="Proteomes" id="UP000828390"/>
    </source>
</evidence>
<comment type="caution">
    <text evidence="1">The sequence shown here is derived from an EMBL/GenBank/DDBJ whole genome shotgun (WGS) entry which is preliminary data.</text>
</comment>
<reference evidence="1" key="1">
    <citation type="journal article" date="2019" name="bioRxiv">
        <title>The Genome of the Zebra Mussel, Dreissena polymorpha: A Resource for Invasive Species Research.</title>
        <authorList>
            <person name="McCartney M.A."/>
            <person name="Auch B."/>
            <person name="Kono T."/>
            <person name="Mallez S."/>
            <person name="Zhang Y."/>
            <person name="Obille A."/>
            <person name="Becker A."/>
            <person name="Abrahante J.E."/>
            <person name="Garbe J."/>
            <person name="Badalamenti J.P."/>
            <person name="Herman A."/>
            <person name="Mangelson H."/>
            <person name="Liachko I."/>
            <person name="Sullivan S."/>
            <person name="Sone E.D."/>
            <person name="Koren S."/>
            <person name="Silverstein K.A.T."/>
            <person name="Beckman K.B."/>
            <person name="Gohl D.M."/>
        </authorList>
    </citation>
    <scope>NUCLEOTIDE SEQUENCE</scope>
    <source>
        <strain evidence="1">Duluth1</strain>
        <tissue evidence="1">Whole animal</tissue>
    </source>
</reference>
<proteinExistence type="predicted"/>
<evidence type="ECO:0000313" key="1">
    <source>
        <dbReference type="EMBL" id="KAH3813158.1"/>
    </source>
</evidence>
<sequence>MHNSRVYFCVPIENTTDPVPRERNAGFRSASPHVLSHQLGAGAALPLEGGKDHRMINKGKSSDDVMTMSLGKFSYHEHKCQRSV</sequence>
<protein>
    <submittedName>
        <fullName evidence="1">Uncharacterized protein</fullName>
    </submittedName>
</protein>
<dbReference type="AlphaFoldDB" id="A0A9D4GA17"/>